<keyword evidence="1" id="KW-0812">Transmembrane</keyword>
<organism evidence="3 4">
    <name type="scientific">Sphingomonas psychrotolerans</name>
    <dbReference type="NCBI Taxonomy" id="1327635"/>
    <lineage>
        <taxon>Bacteria</taxon>
        <taxon>Pseudomonadati</taxon>
        <taxon>Pseudomonadota</taxon>
        <taxon>Alphaproteobacteria</taxon>
        <taxon>Sphingomonadales</taxon>
        <taxon>Sphingomonadaceae</taxon>
        <taxon>Sphingomonas</taxon>
    </lineage>
</organism>
<feature type="transmembrane region" description="Helical" evidence="1">
    <location>
        <begin position="72"/>
        <end position="93"/>
    </location>
</feature>
<evidence type="ECO:0000256" key="1">
    <source>
        <dbReference type="SAM" id="Phobius"/>
    </source>
</evidence>
<reference evidence="3 4" key="1">
    <citation type="submission" date="2017-11" db="EMBL/GenBank/DDBJ databases">
        <title>Complete genome sequence of Sphingomonas sp. Strain Cra20, a psychrotolerant potential plant growth promoting rhizobacteria.</title>
        <authorList>
            <person name="Luo Y."/>
        </authorList>
    </citation>
    <scope>NUCLEOTIDE SEQUENCE [LARGE SCALE GENOMIC DNA]</scope>
    <source>
        <strain evidence="3 4">Cra20</strain>
    </source>
</reference>
<feature type="transmembrane region" description="Helical" evidence="1">
    <location>
        <begin position="39"/>
        <end position="60"/>
    </location>
</feature>
<keyword evidence="2" id="KW-0732">Signal</keyword>
<dbReference type="EMBL" id="CP024923">
    <property type="protein sequence ID" value="ATY34694.1"/>
    <property type="molecule type" value="Genomic_DNA"/>
</dbReference>
<name>A0A2K8MND4_9SPHN</name>
<dbReference type="OrthoDB" id="7428140at2"/>
<evidence type="ECO:0000256" key="2">
    <source>
        <dbReference type="SAM" id="SignalP"/>
    </source>
</evidence>
<proteinExistence type="predicted"/>
<dbReference type="KEGG" id="sphc:CVN68_16900"/>
<accession>A0A2K8MND4</accession>
<evidence type="ECO:0000313" key="3">
    <source>
        <dbReference type="EMBL" id="ATY34694.1"/>
    </source>
</evidence>
<dbReference type="Pfam" id="PF04956">
    <property type="entry name" value="TrbC"/>
    <property type="match status" value="1"/>
</dbReference>
<keyword evidence="1" id="KW-1133">Transmembrane helix</keyword>
<dbReference type="InterPro" id="IPR007039">
    <property type="entry name" value="TrbC/VirB2"/>
</dbReference>
<keyword evidence="4" id="KW-1185">Reference proteome</keyword>
<gene>
    <name evidence="3" type="ORF">CVN68_16900</name>
</gene>
<keyword evidence="1" id="KW-0472">Membrane</keyword>
<dbReference type="Proteomes" id="UP000229081">
    <property type="component" value="Chromosome"/>
</dbReference>
<evidence type="ECO:0000313" key="4">
    <source>
        <dbReference type="Proteomes" id="UP000229081"/>
    </source>
</evidence>
<sequence length="97" mass="9674">MAALLSFASALPAAAQDSLSDPAGSGVIVSAVRWLEGTLLGTVATVVAVIAVATVGLLMLTGRINWRYGATVILGCFILFGAASIVAGIQSTAQLGQ</sequence>
<dbReference type="AlphaFoldDB" id="A0A2K8MND4"/>
<feature type="signal peptide" evidence="2">
    <location>
        <begin position="1"/>
        <end position="15"/>
    </location>
</feature>
<protein>
    <submittedName>
        <fullName evidence="3">Type VI secretion protein</fullName>
    </submittedName>
</protein>
<feature type="chain" id="PRO_5014648802" evidence="2">
    <location>
        <begin position="16"/>
        <end position="97"/>
    </location>
</feature>